<evidence type="ECO:0000259" key="3">
    <source>
        <dbReference type="Pfam" id="PF13087"/>
    </source>
</evidence>
<dbReference type="PANTHER" id="PTHR10887:SF495">
    <property type="entry name" value="HELICASE SENATAXIN ISOFORM X1-RELATED"/>
    <property type="match status" value="1"/>
</dbReference>
<evidence type="ECO:0000259" key="2">
    <source>
        <dbReference type="Pfam" id="PF13086"/>
    </source>
</evidence>
<dbReference type="CDD" id="cd18808">
    <property type="entry name" value="SF1_C_Upf1"/>
    <property type="match status" value="1"/>
</dbReference>
<dbReference type="InterPro" id="IPR045055">
    <property type="entry name" value="DNA2/NAM7-like"/>
</dbReference>
<dbReference type="Pfam" id="PF13087">
    <property type="entry name" value="AAA_12"/>
    <property type="match status" value="1"/>
</dbReference>
<dbReference type="KEGG" id="ttf:THTE_2333"/>
<keyword evidence="4" id="KW-0378">Hydrolase</keyword>
<keyword evidence="4" id="KW-0347">Helicase</keyword>
<dbReference type="InterPro" id="IPR027417">
    <property type="entry name" value="P-loop_NTPase"/>
</dbReference>
<evidence type="ECO:0000313" key="4">
    <source>
        <dbReference type="EMBL" id="ASV74935.1"/>
    </source>
</evidence>
<keyword evidence="5" id="KW-1185">Reference proteome</keyword>
<feature type="coiled-coil region" evidence="1">
    <location>
        <begin position="276"/>
        <end position="361"/>
    </location>
</feature>
<organism evidence="4 5">
    <name type="scientific">Thermogutta terrifontis</name>
    <dbReference type="NCBI Taxonomy" id="1331910"/>
    <lineage>
        <taxon>Bacteria</taxon>
        <taxon>Pseudomonadati</taxon>
        <taxon>Planctomycetota</taxon>
        <taxon>Planctomycetia</taxon>
        <taxon>Pirellulales</taxon>
        <taxon>Thermoguttaceae</taxon>
        <taxon>Thermogutta</taxon>
    </lineage>
</organism>
<dbReference type="Proteomes" id="UP000215086">
    <property type="component" value="Chromosome"/>
</dbReference>
<evidence type="ECO:0000256" key="1">
    <source>
        <dbReference type="SAM" id="Coils"/>
    </source>
</evidence>
<feature type="coiled-coil region" evidence="1">
    <location>
        <begin position="1124"/>
        <end position="1151"/>
    </location>
</feature>
<reference evidence="4 5" key="1">
    <citation type="journal article" name="Front. Microbiol.">
        <title>Sugar Metabolism of the First Thermophilic Planctomycete Thermogutta terrifontis: Comparative Genomic and Transcriptomic Approaches.</title>
        <authorList>
            <person name="Elcheninov A.G."/>
            <person name="Menzel P."/>
            <person name="Gudbergsdottir S.R."/>
            <person name="Slesarev A.I."/>
            <person name="Kadnikov V.V."/>
            <person name="Krogh A."/>
            <person name="Bonch-Osmolovskaya E.A."/>
            <person name="Peng X."/>
            <person name="Kublanov I.V."/>
        </authorList>
    </citation>
    <scope>NUCLEOTIDE SEQUENCE [LARGE SCALE GENOMIC DNA]</scope>
    <source>
        <strain evidence="4 5">R1</strain>
    </source>
</reference>
<dbReference type="Gene3D" id="1.20.5.340">
    <property type="match status" value="1"/>
</dbReference>
<evidence type="ECO:0000313" key="5">
    <source>
        <dbReference type="Proteomes" id="UP000215086"/>
    </source>
</evidence>
<keyword evidence="4" id="KW-0547">Nucleotide-binding</keyword>
<feature type="domain" description="DNA2/NAM7 helicase-like C-terminal" evidence="3">
    <location>
        <begin position="1461"/>
        <end position="1691"/>
    </location>
</feature>
<dbReference type="InterPro" id="IPR041677">
    <property type="entry name" value="DNA2/NAM7_AAA_11"/>
</dbReference>
<feature type="coiled-coil region" evidence="1">
    <location>
        <begin position="86"/>
        <end position="193"/>
    </location>
</feature>
<dbReference type="InterPro" id="IPR041679">
    <property type="entry name" value="DNA2/NAM7-like_C"/>
</dbReference>
<feature type="domain" description="DNA2/NAM7 helicase helicase" evidence="2">
    <location>
        <begin position="854"/>
        <end position="1418"/>
    </location>
</feature>
<feature type="coiled-coil region" evidence="1">
    <location>
        <begin position="20"/>
        <end position="61"/>
    </location>
</feature>
<dbReference type="PANTHER" id="PTHR10887">
    <property type="entry name" value="DNA2/NAM7 HELICASE FAMILY"/>
    <property type="match status" value="1"/>
</dbReference>
<dbReference type="Pfam" id="PF13086">
    <property type="entry name" value="AAA_11"/>
    <property type="match status" value="1"/>
</dbReference>
<feature type="coiled-coil region" evidence="1">
    <location>
        <begin position="1250"/>
        <end position="1284"/>
    </location>
</feature>
<dbReference type="Gene3D" id="3.40.50.300">
    <property type="entry name" value="P-loop containing nucleotide triphosphate hydrolases"/>
    <property type="match status" value="3"/>
</dbReference>
<protein>
    <submittedName>
        <fullName evidence="4">Superfamily I DNA and RNA helicases and helicase subunits-like protein</fullName>
    </submittedName>
</protein>
<name>A0A286RG55_9BACT</name>
<dbReference type="EMBL" id="CP018477">
    <property type="protein sequence ID" value="ASV74935.1"/>
    <property type="molecule type" value="Genomic_DNA"/>
</dbReference>
<accession>A0A286RG55</accession>
<gene>
    <name evidence="4" type="ORF">THTE_2333</name>
</gene>
<keyword evidence="1" id="KW-0175">Coiled coil</keyword>
<dbReference type="SUPFAM" id="SSF52540">
    <property type="entry name" value="P-loop containing nucleoside triphosphate hydrolases"/>
    <property type="match status" value="1"/>
</dbReference>
<proteinExistence type="predicted"/>
<keyword evidence="4" id="KW-0067">ATP-binding</keyword>
<dbReference type="InterPro" id="IPR047187">
    <property type="entry name" value="SF1_C_Upf1"/>
</dbReference>
<sequence>MEEEFLRTERELRNLWNKRRTDGEQRRRAAQRELEQAEMAVARAQRALEAARERVVQLRTRDFTPQDQAILEQAVREKCAPFEETLARLHRERDSLEDAIQSLETQKADLTAQLAKVQEDAHYWGRGNLPPEVEQAVEKAAEQARSAHQQEVRQLDQEIAASERKLSDLRTEKENLTREIQRLQKEVEQYRGTSGLWRLLVGFLYNPPAALARAQTRYGEIVSEESKITSSLEQIRSKRRDLITREEERITTARRHEQDRQYSAFVEKRSQIPAELQKCEESLATARRALQNAEMRLCECEKARDRAREQAIEDAWQKLLAEAEKALETAQKEYDAAHENKVGAEQNLVEAEAFLERLKEQEHEALESGLAEPHRRLRECRAQCERLRHEIALRLQECGVTLPESARAEEIAQVCANRREEVSRLLTHGDRESWAKSDRVERRVVARRSATSSEESPVAEGTLYLDFYRNAEDNSDREGCKWDGLNTQLKELLERYGKTDTQLLQEPLSWFLPTFFPDGLVRSYFVCNISYREDQPRLLVRPTTITPRMEEILPPGVTLGVWGRLIDNRNDPDNPVLLVQRIVDLSHCPRRVFEREIRVVARTNEVYPGRQRRQNVLTRSFIEALPPISVDTQKRLADWREYLDWKETLAKKSLDGVRYVQVTLDREDPQGRLRFLVVAPGRESWERMRRILRQDEVRAYSLDYSKDPWTFEYNDDRRAQETELGDFVSLEQASEPPNEVDLTGMPWENPIWGWAMYRLTEPAQEEFDRMREEGASWQRIEEVLLRKIPRQGFLSLSIVGDLALVKRQRIALDRLQEQSGYAPLLSSYLFDIKAADEPAELVSIPEDRWFRKDLNEDQKLAVCKMISAPDLALVQGPPGTGKTTMIAEAICQLVEQKKTVLLASQANLAVDNALERLAGFPSIRAIRLGQRADESGPFSENQALATYYQAIAKTCREGILQPWAEAERMLRELQEWLAQVDILTADLAGMELRHRSLADRCDEIIAAMNDAYQAEERSRRVAMERERAKEFLAFLNNGANGPGQLPADIAEELVGMVSPLVEKLRTVGIDLDPGQVTIAPLPTSQQSLGLAQIFRRWQEVERLVPRLEADAKRLEASNAEGVLSQEDALLLEELQRKARQLQEEMAEDASKLPAWQEVQKRIRELRKRGSGLNAEVYQAVFTATVDGIPVAHQFTNPDARRQEVLSRLYEALRTIGEVRDEMARVYENCRIRVEEFVNAPAPGGPSAEQTRRWEIELANVRDQLALLERQMAEKESCLGELLRKHWESPEHAPSRADLLAIRHRVTEQLEQLKHFLQRQEPIRKAWSEILEGWTKSLMDPTVAERDHHQFFPIYLKACNVVGVTCTENPQTLEKYGFVRFDVAIVDEVSKATPPEIVMPLLLARTAILVGDHRQLPPLFRERELPWEEMVAETEAGDEENGQEPVLLTRETFERFRKLVTASLFKEHFENASDTLKSFLFTQYRMHPQIMKVINHFYENRLVCGLRDPDGRDPNSDPREHRLHNLTLRGPKNRTYLVPDQHVLWIDSSFDPLGKPHFEERTGSGGKTNALEALLIAQCLYDIEMAYREMGFGSGKKPPRRVGVITFYTRQVRTIRETLRRFQRKQNFNFQAIRVDINTVDRYQGQERPIVLVSLVRNPSHRLSRRANTAQFERINVAFSRAQELLVIVGAEQTFRQYPVRLPHLDRPGYREVEVYRHIIEEIERWGCFCSAAEILSAETYQEFQRQMGRAVQPIVRGSKP</sequence>
<dbReference type="GO" id="GO:0004386">
    <property type="term" value="F:helicase activity"/>
    <property type="evidence" value="ECO:0007669"/>
    <property type="project" value="UniProtKB-KW"/>
</dbReference>